<evidence type="ECO:0000313" key="1">
    <source>
        <dbReference type="EMBL" id="GMH65064.1"/>
    </source>
</evidence>
<dbReference type="OrthoDB" id="10433885at2759"/>
<dbReference type="EMBL" id="BRXZ01002564">
    <property type="protein sequence ID" value="GMH65064.1"/>
    <property type="molecule type" value="Genomic_DNA"/>
</dbReference>
<proteinExistence type="predicted"/>
<accession>A0A9W7AAZ7</accession>
<keyword evidence="2" id="KW-1185">Reference proteome</keyword>
<protein>
    <submittedName>
        <fullName evidence="1">Uncharacterized protein</fullName>
    </submittedName>
</protein>
<organism evidence="1 2">
    <name type="scientific">Triparma retinervis</name>
    <dbReference type="NCBI Taxonomy" id="2557542"/>
    <lineage>
        <taxon>Eukaryota</taxon>
        <taxon>Sar</taxon>
        <taxon>Stramenopiles</taxon>
        <taxon>Ochrophyta</taxon>
        <taxon>Bolidophyceae</taxon>
        <taxon>Parmales</taxon>
        <taxon>Triparmaceae</taxon>
        <taxon>Triparma</taxon>
    </lineage>
</organism>
<reference evidence="1" key="1">
    <citation type="submission" date="2022-07" db="EMBL/GenBank/DDBJ databases">
        <title>Genome analysis of Parmales, a sister group of diatoms, reveals the evolutionary specialization of diatoms from phago-mixotrophs to photoautotrophs.</title>
        <authorList>
            <person name="Ban H."/>
            <person name="Sato S."/>
            <person name="Yoshikawa S."/>
            <person name="Kazumasa Y."/>
            <person name="Nakamura Y."/>
            <person name="Ichinomiya M."/>
            <person name="Saitoh K."/>
            <person name="Sato N."/>
            <person name="Blanc-Mathieu R."/>
            <person name="Endo H."/>
            <person name="Kuwata A."/>
            <person name="Ogata H."/>
        </authorList>
    </citation>
    <scope>NUCLEOTIDE SEQUENCE</scope>
</reference>
<sequence length="166" mass="18563">MPLPPILGGIAMFGVKKSATLFLKWSSKILLKYSKRWIPYYTIKYSTIHMVRTTVEKQGGVKGVYRAGLRRARDMYPEGKSDWRYIRARSALSAAIRTPGWVEGYTTELDKFLTDIIIKEGKRGGQTRDIGGSGGDGAEEMMSTVEAYLRLHRGVRLWDGGGAGKK</sequence>
<dbReference type="AlphaFoldDB" id="A0A9W7AAZ7"/>
<evidence type="ECO:0000313" key="2">
    <source>
        <dbReference type="Proteomes" id="UP001165082"/>
    </source>
</evidence>
<gene>
    <name evidence="1" type="ORF">TrRE_jg6078</name>
</gene>
<name>A0A9W7AAZ7_9STRA</name>
<comment type="caution">
    <text evidence="1">The sequence shown here is derived from an EMBL/GenBank/DDBJ whole genome shotgun (WGS) entry which is preliminary data.</text>
</comment>
<dbReference type="Proteomes" id="UP001165082">
    <property type="component" value="Unassembled WGS sequence"/>
</dbReference>